<reference evidence="1 2" key="1">
    <citation type="journal article" date="2016" name="Mol. Biol. Evol.">
        <title>Comparative Genomics of Early-Diverging Mushroom-Forming Fungi Provides Insights into the Origins of Lignocellulose Decay Capabilities.</title>
        <authorList>
            <person name="Nagy L.G."/>
            <person name="Riley R."/>
            <person name="Tritt A."/>
            <person name="Adam C."/>
            <person name="Daum C."/>
            <person name="Floudas D."/>
            <person name="Sun H."/>
            <person name="Yadav J.S."/>
            <person name="Pangilinan J."/>
            <person name="Larsson K.H."/>
            <person name="Matsuura K."/>
            <person name="Barry K."/>
            <person name="Labutti K."/>
            <person name="Kuo R."/>
            <person name="Ohm R.A."/>
            <person name="Bhattacharya S.S."/>
            <person name="Shirouzu T."/>
            <person name="Yoshinaga Y."/>
            <person name="Martin F.M."/>
            <person name="Grigoriev I.V."/>
            <person name="Hibbett D.S."/>
        </authorList>
    </citation>
    <scope>NUCLEOTIDE SEQUENCE [LARGE SCALE GENOMIC DNA]</scope>
    <source>
        <strain evidence="1 2">TUFC12733</strain>
    </source>
</reference>
<evidence type="ECO:0000313" key="1">
    <source>
        <dbReference type="EMBL" id="KZP00973.1"/>
    </source>
</evidence>
<accession>A0A167RJC6</accession>
<name>A0A167RJC6_CALVF</name>
<protein>
    <submittedName>
        <fullName evidence="1">Uncharacterized protein</fullName>
    </submittedName>
</protein>
<sequence length="155" mass="17974">MPFVNAIIMREPLQRCPATAGNFTQVPRHCLSRNVRWTSRFILCGANDRVGDLSRRKTWLARDIAPRHERKCTIRSIEVLSASMVIEYLTRGVTSGDFTTWISWQASAFHTAWSRNCNVLHIHRRKRVEKQKDSCCLRGWGSEMIRGTTKRSTRI</sequence>
<evidence type="ECO:0000313" key="2">
    <source>
        <dbReference type="Proteomes" id="UP000076738"/>
    </source>
</evidence>
<dbReference type="AlphaFoldDB" id="A0A167RJC6"/>
<proteinExistence type="predicted"/>
<keyword evidence="2" id="KW-1185">Reference proteome</keyword>
<organism evidence="1 2">
    <name type="scientific">Calocera viscosa (strain TUFC12733)</name>
    <dbReference type="NCBI Taxonomy" id="1330018"/>
    <lineage>
        <taxon>Eukaryota</taxon>
        <taxon>Fungi</taxon>
        <taxon>Dikarya</taxon>
        <taxon>Basidiomycota</taxon>
        <taxon>Agaricomycotina</taxon>
        <taxon>Dacrymycetes</taxon>
        <taxon>Dacrymycetales</taxon>
        <taxon>Dacrymycetaceae</taxon>
        <taxon>Calocera</taxon>
    </lineage>
</organism>
<gene>
    <name evidence="1" type="ORF">CALVIDRAFT_220265</name>
</gene>
<dbReference type="EMBL" id="KV417268">
    <property type="protein sequence ID" value="KZP00973.1"/>
    <property type="molecule type" value="Genomic_DNA"/>
</dbReference>
<dbReference type="Proteomes" id="UP000076738">
    <property type="component" value="Unassembled WGS sequence"/>
</dbReference>